<dbReference type="AlphaFoldDB" id="A0A9P8Q6F2"/>
<dbReference type="EMBL" id="JAEUBG010002194">
    <property type="protein sequence ID" value="KAH3685028.1"/>
    <property type="molecule type" value="Genomic_DNA"/>
</dbReference>
<name>A0A9P8Q6F2_WICPI</name>
<sequence length="324" mass="38319">MLILNEFCGLILQLHTPGVQEMLDEDFLEQMYLDDDFAHSHLCDFTHYGESATSGSFEVIKPQESLNQYFSKLHKNQKKKGATRNKQYQIIQFFKREDLNNTLSFLGYKGYLENKPSDYSVIKYQDMKRVRFTYLETFSRWDYLTSLGEAKQEVKRWFEIYTFGTMPEVMIVIGSKTFTSSKVQKMLNRELHSRFKRPGMFNRSYLTGSEVYTFQLFHDFWLTASKKKLIFNLSQNNLSLRQILSHIQVFFDSLNTDKSADFQEQIWLLNDKKSIQDTLRVYSLFNVDVLGFDEGCKLRLQEAFDESYLAIMDHNKMLLSELEP</sequence>
<accession>A0A9P8Q6F2</accession>
<protein>
    <submittedName>
        <fullName evidence="1">Uncharacterized protein</fullName>
    </submittedName>
</protein>
<evidence type="ECO:0000313" key="2">
    <source>
        <dbReference type="Proteomes" id="UP000774326"/>
    </source>
</evidence>
<gene>
    <name evidence="1" type="ORF">WICPIJ_004000</name>
</gene>
<keyword evidence="2" id="KW-1185">Reference proteome</keyword>
<evidence type="ECO:0000313" key="1">
    <source>
        <dbReference type="EMBL" id="KAH3685028.1"/>
    </source>
</evidence>
<reference evidence="1" key="1">
    <citation type="journal article" date="2021" name="Open Biol.">
        <title>Shared evolutionary footprints suggest mitochondrial oxidative damage underlies multiple complex I losses in fungi.</title>
        <authorList>
            <person name="Schikora-Tamarit M.A."/>
            <person name="Marcet-Houben M."/>
            <person name="Nosek J."/>
            <person name="Gabaldon T."/>
        </authorList>
    </citation>
    <scope>NUCLEOTIDE SEQUENCE</scope>
    <source>
        <strain evidence="1">CBS2887</strain>
    </source>
</reference>
<comment type="caution">
    <text evidence="1">The sequence shown here is derived from an EMBL/GenBank/DDBJ whole genome shotgun (WGS) entry which is preliminary data.</text>
</comment>
<organism evidence="1 2">
    <name type="scientific">Wickerhamomyces pijperi</name>
    <name type="common">Yeast</name>
    <name type="synonym">Pichia pijperi</name>
    <dbReference type="NCBI Taxonomy" id="599730"/>
    <lineage>
        <taxon>Eukaryota</taxon>
        <taxon>Fungi</taxon>
        <taxon>Dikarya</taxon>
        <taxon>Ascomycota</taxon>
        <taxon>Saccharomycotina</taxon>
        <taxon>Saccharomycetes</taxon>
        <taxon>Phaffomycetales</taxon>
        <taxon>Wickerhamomycetaceae</taxon>
        <taxon>Wickerhamomyces</taxon>
    </lineage>
</organism>
<dbReference type="Proteomes" id="UP000774326">
    <property type="component" value="Unassembled WGS sequence"/>
</dbReference>
<proteinExistence type="predicted"/>
<reference evidence="1" key="2">
    <citation type="submission" date="2021-01" db="EMBL/GenBank/DDBJ databases">
        <authorList>
            <person name="Schikora-Tamarit M.A."/>
        </authorList>
    </citation>
    <scope>NUCLEOTIDE SEQUENCE</scope>
    <source>
        <strain evidence="1">CBS2887</strain>
    </source>
</reference>